<dbReference type="Proteomes" id="UP001239445">
    <property type="component" value="Unassembled WGS sequence"/>
</dbReference>
<sequence length="584" mass="62939">MAPVTRSATLGRNNGRLVDLPSPGLFNRAITTTPTPASCGASFLFPTPGLVLHHLDSVNVTFRSSSPRVTLLCLCGEAGRVSEKFRVDHATPTGSEFVVLNFSSADRCWFHLKSESGECGDSSPPFRLLSGDRPGSARATLELRAIDEAGTTSSAATPPSSALLNVRTPTAAVAPQPPPGGDLSVGAKAGLGIGITLFCIAASAMAAFLYFRRRKNRHKSNHTEAIMDHERRHGRKNGMTRSGAESVTSGHSDEPLCPIQPVFDGFPGSTGYDDIRSLHSLDPVSPSAGHSPNTSHATTYWTDRDELSAARQKSGPIPIVTSYGPNPVTPTLTPRPSSRADLGSRSCNISTDSREGIPPMPHVPIPMMPDYASYVLPVPPIPDPSPSPPRKAAQPIVVSYGPNRVTPTPAVTTPTVPPADNLFKRHQDVDPTAFSQSRERRFSWILDDEMIEPSMTASAMGPLPPYASTADFYAMEKGAIRKLAEPQAEAELPPTKDGFYNYGAHVVEHELPGTAAQNEPQLPYQSQQYKRNHPEAGPSGAGGRREIDEQKFLLSSELLSMRAQKAKKRSEDEDVEEYDLGERR</sequence>
<feature type="region of interest" description="Disordered" evidence="1">
    <location>
        <begin position="527"/>
        <end position="584"/>
    </location>
</feature>
<feature type="region of interest" description="Disordered" evidence="1">
    <location>
        <begin position="231"/>
        <end position="256"/>
    </location>
</feature>
<proteinExistence type="predicted"/>
<protein>
    <submittedName>
        <fullName evidence="3">Uncharacterized protein</fullName>
    </submittedName>
</protein>
<keyword evidence="2" id="KW-1133">Transmembrane helix</keyword>
<dbReference type="EMBL" id="MU839832">
    <property type="protein sequence ID" value="KAK1756275.1"/>
    <property type="molecule type" value="Genomic_DNA"/>
</dbReference>
<feature type="compositionally biased region" description="Acidic residues" evidence="1">
    <location>
        <begin position="572"/>
        <end position="584"/>
    </location>
</feature>
<keyword evidence="2" id="KW-0472">Membrane</keyword>
<evidence type="ECO:0000256" key="2">
    <source>
        <dbReference type="SAM" id="Phobius"/>
    </source>
</evidence>
<gene>
    <name evidence="3" type="ORF">QBC47DRAFT_184000</name>
</gene>
<organism evidence="3 4">
    <name type="scientific">Echria macrotheca</name>
    <dbReference type="NCBI Taxonomy" id="438768"/>
    <lineage>
        <taxon>Eukaryota</taxon>
        <taxon>Fungi</taxon>
        <taxon>Dikarya</taxon>
        <taxon>Ascomycota</taxon>
        <taxon>Pezizomycotina</taxon>
        <taxon>Sordariomycetes</taxon>
        <taxon>Sordariomycetidae</taxon>
        <taxon>Sordariales</taxon>
        <taxon>Schizotheciaceae</taxon>
        <taxon>Echria</taxon>
    </lineage>
</organism>
<feature type="region of interest" description="Disordered" evidence="1">
    <location>
        <begin position="316"/>
        <end position="359"/>
    </location>
</feature>
<feature type="transmembrane region" description="Helical" evidence="2">
    <location>
        <begin position="189"/>
        <end position="211"/>
    </location>
</feature>
<keyword evidence="2" id="KW-0812">Transmembrane</keyword>
<evidence type="ECO:0000256" key="1">
    <source>
        <dbReference type="SAM" id="MobiDB-lite"/>
    </source>
</evidence>
<comment type="caution">
    <text evidence="3">The sequence shown here is derived from an EMBL/GenBank/DDBJ whole genome shotgun (WGS) entry which is preliminary data.</text>
</comment>
<feature type="compositionally biased region" description="Polar residues" evidence="1">
    <location>
        <begin position="239"/>
        <end position="250"/>
    </location>
</feature>
<evidence type="ECO:0000313" key="4">
    <source>
        <dbReference type="Proteomes" id="UP001239445"/>
    </source>
</evidence>
<evidence type="ECO:0000313" key="3">
    <source>
        <dbReference type="EMBL" id="KAK1756275.1"/>
    </source>
</evidence>
<reference evidence="3" key="1">
    <citation type="submission" date="2023-06" db="EMBL/GenBank/DDBJ databases">
        <title>Genome-scale phylogeny and comparative genomics of the fungal order Sordariales.</title>
        <authorList>
            <consortium name="Lawrence Berkeley National Laboratory"/>
            <person name="Hensen N."/>
            <person name="Bonometti L."/>
            <person name="Westerberg I."/>
            <person name="Brannstrom I.O."/>
            <person name="Guillou S."/>
            <person name="Cros-Aarteil S."/>
            <person name="Calhoun S."/>
            <person name="Haridas S."/>
            <person name="Kuo A."/>
            <person name="Mondo S."/>
            <person name="Pangilinan J."/>
            <person name="Riley R."/>
            <person name="Labutti K."/>
            <person name="Andreopoulos B."/>
            <person name="Lipzen A."/>
            <person name="Chen C."/>
            <person name="Yanf M."/>
            <person name="Daum C."/>
            <person name="Ng V."/>
            <person name="Clum A."/>
            <person name="Steindorff A."/>
            <person name="Ohm R."/>
            <person name="Martin F."/>
            <person name="Silar P."/>
            <person name="Natvig D."/>
            <person name="Lalanne C."/>
            <person name="Gautier V."/>
            <person name="Ament-Velasquez S.L."/>
            <person name="Kruys A."/>
            <person name="Hutchinson M.I."/>
            <person name="Powell A.J."/>
            <person name="Barry K."/>
            <person name="Miller A.N."/>
            <person name="Grigoriev I.V."/>
            <person name="Debuchy R."/>
            <person name="Gladieux P."/>
            <person name="Thoren M.H."/>
            <person name="Johannesson H."/>
        </authorList>
    </citation>
    <scope>NUCLEOTIDE SEQUENCE</scope>
    <source>
        <strain evidence="3">PSN4</strain>
    </source>
</reference>
<accession>A0AAJ0BDG3</accession>
<keyword evidence="4" id="KW-1185">Reference proteome</keyword>
<name>A0AAJ0BDG3_9PEZI</name>
<dbReference type="AlphaFoldDB" id="A0AAJ0BDG3"/>